<keyword evidence="4" id="KW-1185">Reference proteome</keyword>
<dbReference type="InterPro" id="IPR050951">
    <property type="entry name" value="Retrovirus_Pol_polyprotein"/>
</dbReference>
<dbReference type="InterPro" id="IPR001584">
    <property type="entry name" value="Integrase_cat-core"/>
</dbReference>
<sequence length="140" mass="16001">MLVAIDLFSRYAFAVLTRDQTAETAARVLWREVFQRYGCPEKLLSDQGPAFESLLLRQLCTLYGCKKIRTTPYRPQGNGACERWNQQPDPQGPVYQMRPEGAEGPLRTPSIGAIYMSAPLDVNCDLRRQQMEGEKYVQLR</sequence>
<dbReference type="InterPro" id="IPR012337">
    <property type="entry name" value="RNaseH-like_sf"/>
</dbReference>
<dbReference type="SUPFAM" id="SSF53098">
    <property type="entry name" value="Ribonuclease H-like"/>
    <property type="match status" value="1"/>
</dbReference>
<dbReference type="PANTHER" id="PTHR37984:SF15">
    <property type="entry name" value="INTEGRASE CATALYTIC DOMAIN-CONTAINING PROTEIN"/>
    <property type="match status" value="1"/>
</dbReference>
<dbReference type="Pfam" id="PF00665">
    <property type="entry name" value="rve"/>
    <property type="match status" value="1"/>
</dbReference>
<gene>
    <name evidence="3" type="ORF">AALO_G00262840</name>
</gene>
<accession>A0AAV6FVD9</accession>
<evidence type="ECO:0000256" key="1">
    <source>
        <dbReference type="SAM" id="MobiDB-lite"/>
    </source>
</evidence>
<dbReference type="GO" id="GO:0003676">
    <property type="term" value="F:nucleic acid binding"/>
    <property type="evidence" value="ECO:0007669"/>
    <property type="project" value="InterPro"/>
</dbReference>
<dbReference type="Gene3D" id="3.30.420.10">
    <property type="entry name" value="Ribonuclease H-like superfamily/Ribonuclease H"/>
    <property type="match status" value="1"/>
</dbReference>
<organism evidence="3 4">
    <name type="scientific">Alosa alosa</name>
    <name type="common">allis shad</name>
    <dbReference type="NCBI Taxonomy" id="278164"/>
    <lineage>
        <taxon>Eukaryota</taxon>
        <taxon>Metazoa</taxon>
        <taxon>Chordata</taxon>
        <taxon>Craniata</taxon>
        <taxon>Vertebrata</taxon>
        <taxon>Euteleostomi</taxon>
        <taxon>Actinopterygii</taxon>
        <taxon>Neopterygii</taxon>
        <taxon>Teleostei</taxon>
        <taxon>Clupei</taxon>
        <taxon>Clupeiformes</taxon>
        <taxon>Clupeoidei</taxon>
        <taxon>Clupeidae</taxon>
        <taxon>Alosa</taxon>
    </lineage>
</organism>
<feature type="region of interest" description="Disordered" evidence="1">
    <location>
        <begin position="83"/>
        <end position="102"/>
    </location>
</feature>
<dbReference type="AlphaFoldDB" id="A0AAV6FVD9"/>
<name>A0AAV6FVD9_9TELE</name>
<dbReference type="Proteomes" id="UP000823561">
    <property type="component" value="Chromosome 20"/>
</dbReference>
<reference evidence="3" key="1">
    <citation type="submission" date="2020-10" db="EMBL/GenBank/DDBJ databases">
        <title>Chromosome-scale genome assembly of the Allis shad, Alosa alosa.</title>
        <authorList>
            <person name="Margot Z."/>
            <person name="Christophe K."/>
            <person name="Cabau C."/>
            <person name="Louis A."/>
            <person name="Berthelot C."/>
            <person name="Parey E."/>
            <person name="Roest Crollius H."/>
            <person name="Montfort J."/>
            <person name="Robinson-Rechavi M."/>
            <person name="Bucao C."/>
            <person name="Bouchez O."/>
            <person name="Gislard M."/>
            <person name="Lluch J."/>
            <person name="Milhes M."/>
            <person name="Lampietro C."/>
            <person name="Lopez Roques C."/>
            <person name="Donnadieu C."/>
            <person name="Braasch I."/>
            <person name="Desvignes T."/>
            <person name="Postlethwait J."/>
            <person name="Bobe J."/>
            <person name="Guiguen Y."/>
        </authorList>
    </citation>
    <scope>NUCLEOTIDE SEQUENCE</scope>
    <source>
        <strain evidence="3">M-15738</strain>
        <tissue evidence="3">Blood</tissue>
    </source>
</reference>
<proteinExistence type="predicted"/>
<dbReference type="PROSITE" id="PS50994">
    <property type="entry name" value="INTEGRASE"/>
    <property type="match status" value="1"/>
</dbReference>
<comment type="caution">
    <text evidence="3">The sequence shown here is derived from an EMBL/GenBank/DDBJ whole genome shotgun (WGS) entry which is preliminary data.</text>
</comment>
<dbReference type="InterPro" id="IPR036397">
    <property type="entry name" value="RNaseH_sf"/>
</dbReference>
<evidence type="ECO:0000313" key="3">
    <source>
        <dbReference type="EMBL" id="KAG5265227.1"/>
    </source>
</evidence>
<protein>
    <recommendedName>
        <fullName evidence="2">Integrase catalytic domain-containing protein</fullName>
    </recommendedName>
</protein>
<dbReference type="GO" id="GO:0015074">
    <property type="term" value="P:DNA integration"/>
    <property type="evidence" value="ECO:0007669"/>
    <property type="project" value="InterPro"/>
</dbReference>
<evidence type="ECO:0000259" key="2">
    <source>
        <dbReference type="PROSITE" id="PS50994"/>
    </source>
</evidence>
<evidence type="ECO:0000313" key="4">
    <source>
        <dbReference type="Proteomes" id="UP000823561"/>
    </source>
</evidence>
<dbReference type="PANTHER" id="PTHR37984">
    <property type="entry name" value="PROTEIN CBG26694"/>
    <property type="match status" value="1"/>
</dbReference>
<dbReference type="EMBL" id="JADWDJ010000020">
    <property type="protein sequence ID" value="KAG5265227.1"/>
    <property type="molecule type" value="Genomic_DNA"/>
</dbReference>
<feature type="domain" description="Integrase catalytic" evidence="2">
    <location>
        <begin position="1"/>
        <end position="140"/>
    </location>
</feature>